<keyword evidence="2" id="KW-1185">Reference proteome</keyword>
<evidence type="ECO:0000313" key="2">
    <source>
        <dbReference type="Proteomes" id="UP001468798"/>
    </source>
</evidence>
<protein>
    <submittedName>
        <fullName evidence="1">TetR/AcrR family transcriptional regulator</fullName>
    </submittedName>
</protein>
<accession>A0ABU9NNR6</accession>
<comment type="caution">
    <text evidence="1">The sequence shown here is derived from an EMBL/GenBank/DDBJ whole genome shotgun (WGS) entry which is preliminary data.</text>
</comment>
<evidence type="ECO:0000313" key="1">
    <source>
        <dbReference type="EMBL" id="MEM0576730.1"/>
    </source>
</evidence>
<dbReference type="RefSeq" id="WP_342691719.1">
    <property type="nucleotide sequence ID" value="NZ_JBCGDP010000008.1"/>
</dbReference>
<dbReference type="Gene3D" id="1.10.357.10">
    <property type="entry name" value="Tetracycline Repressor, domain 2"/>
    <property type="match status" value="1"/>
</dbReference>
<dbReference type="Proteomes" id="UP001468798">
    <property type="component" value="Unassembled WGS sequence"/>
</dbReference>
<sequence length="181" mass="20874">MKESIKDPWIKIGYDLFAHKGPNGLKIELLARKVAKNKSSFYHHFADLEVFTDQLLAYHLVQSKTIALQAKSCKQIDPDLIHLLISAKTDILFNRHLRVHRDNAVYKKCIHEANQPVVEALLPIWTAALGLDTKKNLAKIILNLTIENFYLQVTDNNLTYEWLVSYFDEIKKMVLAMEISN</sequence>
<dbReference type="InterPro" id="IPR009057">
    <property type="entry name" value="Homeodomain-like_sf"/>
</dbReference>
<dbReference type="SUPFAM" id="SSF46689">
    <property type="entry name" value="Homeodomain-like"/>
    <property type="match status" value="1"/>
</dbReference>
<proteinExistence type="predicted"/>
<reference evidence="1 2" key="1">
    <citation type="submission" date="2024-03" db="EMBL/GenBank/DDBJ databases">
        <title>Two novel species of the genus Flavobacterium exhibiting potentially degradation of complex polysaccharides.</title>
        <authorList>
            <person name="Lian X."/>
        </authorList>
    </citation>
    <scope>NUCLEOTIDE SEQUENCE [LARGE SCALE GENOMIC DNA]</scope>
    <source>
        <strain evidence="1 2">N6</strain>
    </source>
</reference>
<gene>
    <name evidence="1" type="ORF">WFZ86_09480</name>
</gene>
<dbReference type="EMBL" id="JBCGDP010000008">
    <property type="protein sequence ID" value="MEM0576730.1"/>
    <property type="molecule type" value="Genomic_DNA"/>
</dbReference>
<organism evidence="1 2">
    <name type="scientific">Flavobacterium polysaccharolyticum</name>
    <dbReference type="NCBI Taxonomy" id="3133148"/>
    <lineage>
        <taxon>Bacteria</taxon>
        <taxon>Pseudomonadati</taxon>
        <taxon>Bacteroidota</taxon>
        <taxon>Flavobacteriia</taxon>
        <taxon>Flavobacteriales</taxon>
        <taxon>Flavobacteriaceae</taxon>
        <taxon>Flavobacterium</taxon>
    </lineage>
</organism>
<name>A0ABU9NNR6_9FLAO</name>